<protein>
    <submittedName>
        <fullName evidence="1">Integrator complex subunit 2</fullName>
    </submittedName>
</protein>
<comment type="caution">
    <text evidence="1">The sequence shown here is derived from an EMBL/GenBank/DDBJ whole genome shotgun (WGS) entry which is preliminary data.</text>
</comment>
<gene>
    <name evidence="1" type="ORF">MML48_9g00012096</name>
</gene>
<organism evidence="1 2">
    <name type="scientific">Holotrichia oblita</name>
    <name type="common">Chafer beetle</name>
    <dbReference type="NCBI Taxonomy" id="644536"/>
    <lineage>
        <taxon>Eukaryota</taxon>
        <taxon>Metazoa</taxon>
        <taxon>Ecdysozoa</taxon>
        <taxon>Arthropoda</taxon>
        <taxon>Hexapoda</taxon>
        <taxon>Insecta</taxon>
        <taxon>Pterygota</taxon>
        <taxon>Neoptera</taxon>
        <taxon>Endopterygota</taxon>
        <taxon>Coleoptera</taxon>
        <taxon>Polyphaga</taxon>
        <taxon>Scarabaeiformia</taxon>
        <taxon>Scarabaeidae</taxon>
        <taxon>Melolonthinae</taxon>
        <taxon>Holotrichia</taxon>
    </lineage>
</organism>
<accession>A0ACB9SG97</accession>
<proteinExistence type="predicted"/>
<keyword evidence="2" id="KW-1185">Reference proteome</keyword>
<dbReference type="EMBL" id="CM043023">
    <property type="protein sequence ID" value="KAI4454319.1"/>
    <property type="molecule type" value="Genomic_DNA"/>
</dbReference>
<evidence type="ECO:0000313" key="2">
    <source>
        <dbReference type="Proteomes" id="UP001056778"/>
    </source>
</evidence>
<reference evidence="1" key="1">
    <citation type="submission" date="2022-04" db="EMBL/GenBank/DDBJ databases">
        <title>Chromosome-scale genome assembly of Holotrichia oblita Faldermann.</title>
        <authorList>
            <person name="Rongchong L."/>
        </authorList>
    </citation>
    <scope>NUCLEOTIDE SEQUENCE</scope>
    <source>
        <strain evidence="1">81SQS9</strain>
    </source>
</reference>
<name>A0ACB9SG97_HOLOL</name>
<dbReference type="Proteomes" id="UP001056778">
    <property type="component" value="Chromosome 9"/>
</dbReference>
<sequence length="1938" mass="222464">MTFRKYVSPKVFRSIQNVNIEELSECTEEEIRPILPCLVRMSLISPLDTSKKCSKQKMDILTIISGIELVNSIVALLSIDFHVLEADVKKEQQLRQKAGSNLTESALIGNLPNGLALEYERSDMTRRLRLVLSELLFIQSQIQDGNEVHGDHEFYIKSSELFDNDIYIEEISDVICIALAELPTLLNVINITEILLHVNNGPAVICRVVANFPDSFREVCTNLIQKGEKQEENISSSIRGAAISMLCKMNPSQSLAVRSKCVELCRMPALAIALSLDISNKNNIENEGDMVAFVSGLLLGNDQAIRNWFALFIRTGQKRKGELSSTALQQLRDELLRRLQTIINASQNGQLPNNLVVQASALLRLYCALRGIAGIKFQDDEVNMIVQLLISHPSPTPAGVRFVSIGLCMLIACPSLVSLPEHERKSIEWVQWLVREEAYFESASGVTASFGEMLLLMAIHFHSNQLSAICDLVCATLGMKIPIRHNNMTRMKQVFTQEIFTEQVVTAHAVKVPVTENLNANMSGFLPIHCIHQLLKSRAFAKHNVNIKNWIYKQICVSVNPLHAVLPLLVDVYVNSIILPNMKHVEQANKPLSENEIRRVFQSSIFGQYFNEKKSFLNMDFDVVENHDVIISETTLTPQLLLLYYLLLYEDCRLSNAQNLAASGRKIKIYSPEFLSELPIKYLLHHAQKDQSSYSTLFGPLLKLLATHFPHLTLVEDWLDDMSMKTAHKTSFVSEYMLVDAFNQLEKTPSKCADILQLLLKKEAIDIWPFAEIITQFSKNILADNVPRYVQDLYKDVWFKLNSVLPRRLWVLTVKNLVGDYSGLTRIDVAEDPLQIMRCDERVYRCAPIFAIVLRVLRASLASSRSQLYQHLQSNPRLDPNGQAVNDTEREEMCRALIAAQCLLESCITINELRKKINMSNKYGEGYCKYGHSSRFKRRYEKEDFKEHKRRKYQKEPEEKGKDITSYKHELTRFLEEQCNIFNQLDYWRFLDKYRIIKLNRTSLGDFDKNKLLNISFDVKSSELYDKLPVLDKNGERFRVSKEDFNDFVHTIKVYQDFQQKTKFTKLKKLRKAQNDLPIAAYKSEIIQKLEGCRVMLIAGDTGCGKSTQVPQYVMDAGYNKIVCTQPRRIACVSLAKRVAHETLTEFKNTVGYQIRFEKTKRKDTAIIFMTEGLLLRQASEEDTLNSYDVIILDEVHERHLHGDFLVGIMKCLLYKRNDFKLILMSATINLKLFMEYFAHENLEVIQVPGRLYPIDIHYKPIIKDPYDKNKDRFDCSPYLQILQMIDEKYPPNQKGDVLVFLNGFSEINTLCETVKEYAERKKNWIVLPLHSTLSLEEQDRVFDYPPDGVRKCIISTNIAETSVTIDGVRFVIDSGKTNRMTYLSEEKPSNDSIEESVEKLKFCGALALDNDGLSLTSLGDKLSRLPVDLTIGKMLILSTVFGNVNSILAAAALLSIQSPLTQAASRNLNADELRKRLDSNHGDPITLLNWYKEWLKIKHGGENSKIWARKRCLEEQRFYEVTKLLEQFRDILVDADLLPKIAEEELSSAERSITYGELKKLRAIRNDLKNKSKAAQRKYLKFEMFDTDKNDGDIDLRDIEFKITNDHRRLEKLLLESSATSYKDLIMLKIVIASGLYPQIAVEDEYNTSKTVSEKLYHTKNKNYVFLRPMSIFTLYSDILDLHNDDIEIPPPGYFINVMRMPGLQTLLLLSKTIATNATLTKFVFDDFLSLDVPYVGQGKTLLKTALDLRKKWLNRLEAKLNDYKSEEDFDLVDDLIKFMSSEVSYNIKRLLPADIKVIYNENTDFFEDEVLRTTKNPFDKDFLMKEDKKVGGVRVSANVIYNCLVQEEWDANLEQEMYSIEFQCPNCSESMTGLSFFRIFQHESFCEKIKVKSENKRIDVQPAKANSKLFVCDKCNEELMLTPVEILRHKKSCGVT</sequence>
<evidence type="ECO:0000313" key="1">
    <source>
        <dbReference type="EMBL" id="KAI4454319.1"/>
    </source>
</evidence>